<evidence type="ECO:0000256" key="6">
    <source>
        <dbReference type="ARBA" id="ARBA00023136"/>
    </source>
</evidence>
<feature type="domain" description="ABC transmembrane type-1" evidence="8">
    <location>
        <begin position="78"/>
        <end position="294"/>
    </location>
</feature>
<dbReference type="PANTHER" id="PTHR30193:SF41">
    <property type="entry name" value="DIACETYLCHITOBIOSE UPTAKE SYSTEM PERMEASE PROTEIN NGCF"/>
    <property type="match status" value="1"/>
</dbReference>
<evidence type="ECO:0000313" key="9">
    <source>
        <dbReference type="EMBL" id="TWD84631.1"/>
    </source>
</evidence>
<evidence type="ECO:0000256" key="3">
    <source>
        <dbReference type="ARBA" id="ARBA00022475"/>
    </source>
</evidence>
<dbReference type="Gene3D" id="1.10.3720.10">
    <property type="entry name" value="MetI-like"/>
    <property type="match status" value="1"/>
</dbReference>
<dbReference type="OrthoDB" id="145927at2"/>
<name>A0A561C0F8_9ACTN</name>
<dbReference type="GO" id="GO:0005886">
    <property type="term" value="C:plasma membrane"/>
    <property type="evidence" value="ECO:0007669"/>
    <property type="project" value="UniProtKB-SubCell"/>
</dbReference>
<evidence type="ECO:0000256" key="1">
    <source>
        <dbReference type="ARBA" id="ARBA00004651"/>
    </source>
</evidence>
<dbReference type="AlphaFoldDB" id="A0A561C0F8"/>
<feature type="transmembrane region" description="Helical" evidence="7">
    <location>
        <begin position="273"/>
        <end position="297"/>
    </location>
</feature>
<evidence type="ECO:0000256" key="5">
    <source>
        <dbReference type="ARBA" id="ARBA00022989"/>
    </source>
</evidence>
<feature type="transmembrane region" description="Helical" evidence="7">
    <location>
        <begin position="20"/>
        <end position="39"/>
    </location>
</feature>
<keyword evidence="2 7" id="KW-0813">Transport</keyword>
<keyword evidence="10" id="KW-1185">Reference proteome</keyword>
<dbReference type="RefSeq" id="WP_145812146.1">
    <property type="nucleotide sequence ID" value="NZ_VIVK01000001.1"/>
</dbReference>
<dbReference type="GO" id="GO:0055085">
    <property type="term" value="P:transmembrane transport"/>
    <property type="evidence" value="ECO:0007669"/>
    <property type="project" value="InterPro"/>
</dbReference>
<evidence type="ECO:0000256" key="7">
    <source>
        <dbReference type="RuleBase" id="RU363032"/>
    </source>
</evidence>
<sequence>MAVSSTVVPAAPRRPRRRRLAVYVTLAPVLATLVAFQYYPAVSGIWHSFFDWKPVGRSTFVGLDNYRTMLGDDLWWSSFRNLGVIFVFGVVMWAIPLLAAELLISLRHLRLQFLFRTLLIVPMAFPGVVTALVWSFMYHPNQGIINQALSAIGLPGLRQNWVGDPDLALISLLFIGFPFVAGLPFLIIYSSLRNIPAEIFEAAEIDGVGRLRRVWTIDLPLLAAQIKVLFFLAVVATLQYGFLAYIVTSGGPDGATSVPVLRMLDVAYQGGDWGYAAALSTTLFVITLALSCVVVFVRRSNSAADAKGM</sequence>
<dbReference type="InterPro" id="IPR035906">
    <property type="entry name" value="MetI-like_sf"/>
</dbReference>
<dbReference type="PROSITE" id="PS50928">
    <property type="entry name" value="ABC_TM1"/>
    <property type="match status" value="1"/>
</dbReference>
<keyword evidence="6 7" id="KW-0472">Membrane</keyword>
<dbReference type="PANTHER" id="PTHR30193">
    <property type="entry name" value="ABC TRANSPORTER PERMEASE PROTEIN"/>
    <property type="match status" value="1"/>
</dbReference>
<keyword evidence="4 7" id="KW-0812">Transmembrane</keyword>
<dbReference type="InterPro" id="IPR051393">
    <property type="entry name" value="ABC_transporter_permease"/>
</dbReference>
<evidence type="ECO:0000256" key="2">
    <source>
        <dbReference type="ARBA" id="ARBA00022448"/>
    </source>
</evidence>
<comment type="subcellular location">
    <subcellularLocation>
        <location evidence="1 7">Cell membrane</location>
        <topology evidence="1 7">Multi-pass membrane protein</topology>
    </subcellularLocation>
</comment>
<feature type="transmembrane region" description="Helical" evidence="7">
    <location>
        <begin position="228"/>
        <end position="247"/>
    </location>
</feature>
<accession>A0A561C0F8</accession>
<keyword evidence="5 7" id="KW-1133">Transmembrane helix</keyword>
<comment type="caution">
    <text evidence="9">The sequence shown here is derived from an EMBL/GenBank/DDBJ whole genome shotgun (WGS) entry which is preliminary data.</text>
</comment>
<keyword evidence="3" id="KW-1003">Cell membrane</keyword>
<dbReference type="EMBL" id="VIVK01000001">
    <property type="protein sequence ID" value="TWD84631.1"/>
    <property type="molecule type" value="Genomic_DNA"/>
</dbReference>
<dbReference type="Pfam" id="PF00528">
    <property type="entry name" value="BPD_transp_1"/>
    <property type="match status" value="1"/>
</dbReference>
<comment type="similarity">
    <text evidence="7">Belongs to the binding-protein-dependent transport system permease family.</text>
</comment>
<dbReference type="SUPFAM" id="SSF161098">
    <property type="entry name" value="MetI-like"/>
    <property type="match status" value="1"/>
</dbReference>
<organism evidence="9 10">
    <name type="scientific">Kribbella amoyensis</name>
    <dbReference type="NCBI Taxonomy" id="996641"/>
    <lineage>
        <taxon>Bacteria</taxon>
        <taxon>Bacillati</taxon>
        <taxon>Actinomycetota</taxon>
        <taxon>Actinomycetes</taxon>
        <taxon>Propionibacteriales</taxon>
        <taxon>Kribbellaceae</taxon>
        <taxon>Kribbella</taxon>
    </lineage>
</organism>
<dbReference type="InterPro" id="IPR000515">
    <property type="entry name" value="MetI-like"/>
</dbReference>
<protein>
    <submittedName>
        <fullName evidence="9">Raffinose/stachyose/melibiose transport system permease protein</fullName>
    </submittedName>
</protein>
<gene>
    <name evidence="9" type="ORF">FB561_5825</name>
</gene>
<feature type="transmembrane region" description="Helical" evidence="7">
    <location>
        <begin position="113"/>
        <end position="137"/>
    </location>
</feature>
<evidence type="ECO:0000259" key="8">
    <source>
        <dbReference type="PROSITE" id="PS50928"/>
    </source>
</evidence>
<evidence type="ECO:0000313" key="10">
    <source>
        <dbReference type="Proteomes" id="UP000318380"/>
    </source>
</evidence>
<dbReference type="Proteomes" id="UP000318380">
    <property type="component" value="Unassembled WGS sequence"/>
</dbReference>
<dbReference type="CDD" id="cd06261">
    <property type="entry name" value="TM_PBP2"/>
    <property type="match status" value="1"/>
</dbReference>
<proteinExistence type="inferred from homology"/>
<feature type="transmembrane region" description="Helical" evidence="7">
    <location>
        <begin position="167"/>
        <end position="189"/>
    </location>
</feature>
<reference evidence="9 10" key="1">
    <citation type="submission" date="2019-06" db="EMBL/GenBank/DDBJ databases">
        <title>Sequencing the genomes of 1000 actinobacteria strains.</title>
        <authorList>
            <person name="Klenk H.-P."/>
        </authorList>
    </citation>
    <scope>NUCLEOTIDE SEQUENCE [LARGE SCALE GENOMIC DNA]</scope>
    <source>
        <strain evidence="9 10">DSM 24683</strain>
    </source>
</reference>
<feature type="transmembrane region" description="Helical" evidence="7">
    <location>
        <begin position="82"/>
        <end position="106"/>
    </location>
</feature>
<evidence type="ECO:0000256" key="4">
    <source>
        <dbReference type="ARBA" id="ARBA00022692"/>
    </source>
</evidence>